<sequence length="514" mass="58219">MPGISTPISQNASCLHADILSDIFLLCVPPEGGTFLLKESPWKLGQVCRHWRYIVLNTPLLWDRLKINTRDGRNISRACGILVECLRRAADNKLQLSITADVAYEYYDCQPLYDLVLDRCEDWESLKLVIFGQVPPIIPPPGAKLSSLRRFEIRPQLLGVLRASGTDTGILKSLMQTVQRAPSVEYACFDGTSLIDRHMLSGAIPGTAWVNLRTLELHTYEGADLISVLSNCSSRLERLILAELNVAIPVDGDVVEFPVLKTLKLKRFAPYWLRRLSLPRLEHLVLTYLDIQRDTSPLFDMVQRQGFSIRSVSFIDIVFMDVTVERFLRLTPHATTLTVTGTVFPYIFDRIALDKNILPHLTTLVVRPSTWMDNRIISPPLATILRVVVSRLDTLKVVKVEALLRPCETEVVEQIRSLHRHGILVEVKVLPVKDGEYLEVPEIILLMSGAMIFTPLFGSKPTIRNPEEASLLYFSFLVTHLRSPHPDVSSAWIFTRQIGRRGSLFSIYRKGDFK</sequence>
<protein>
    <submittedName>
        <fullName evidence="1">Uncharacterized protein</fullName>
    </submittedName>
</protein>
<gene>
    <name evidence="1" type="ORF">WG66_16141</name>
</gene>
<evidence type="ECO:0000313" key="2">
    <source>
        <dbReference type="Proteomes" id="UP000054988"/>
    </source>
</evidence>
<dbReference type="SUPFAM" id="SSF52047">
    <property type="entry name" value="RNI-like"/>
    <property type="match status" value="1"/>
</dbReference>
<reference evidence="1 2" key="1">
    <citation type="submission" date="2015-12" db="EMBL/GenBank/DDBJ databases">
        <title>Draft genome sequence of Moniliophthora roreri, the causal agent of frosty pod rot of cacao.</title>
        <authorList>
            <person name="Aime M.C."/>
            <person name="Diaz-Valderrama J.R."/>
            <person name="Kijpornyongpan T."/>
            <person name="Phillips-Mora W."/>
        </authorList>
    </citation>
    <scope>NUCLEOTIDE SEQUENCE [LARGE SCALE GENOMIC DNA]</scope>
    <source>
        <strain evidence="1 2">MCA 2952</strain>
    </source>
</reference>
<evidence type="ECO:0000313" key="1">
    <source>
        <dbReference type="EMBL" id="KTB31299.1"/>
    </source>
</evidence>
<organism evidence="1 2">
    <name type="scientific">Moniliophthora roreri</name>
    <name type="common">Frosty pod rot fungus</name>
    <name type="synonym">Monilia roreri</name>
    <dbReference type="NCBI Taxonomy" id="221103"/>
    <lineage>
        <taxon>Eukaryota</taxon>
        <taxon>Fungi</taxon>
        <taxon>Dikarya</taxon>
        <taxon>Basidiomycota</taxon>
        <taxon>Agaricomycotina</taxon>
        <taxon>Agaricomycetes</taxon>
        <taxon>Agaricomycetidae</taxon>
        <taxon>Agaricales</taxon>
        <taxon>Marasmiineae</taxon>
        <taxon>Marasmiaceae</taxon>
        <taxon>Moniliophthora</taxon>
    </lineage>
</organism>
<dbReference type="AlphaFoldDB" id="A0A0W0F4P4"/>
<name>A0A0W0F4P4_MONRR</name>
<dbReference type="EMBL" id="LATX01002339">
    <property type="protein sequence ID" value="KTB31299.1"/>
    <property type="molecule type" value="Genomic_DNA"/>
</dbReference>
<dbReference type="Gene3D" id="3.80.10.10">
    <property type="entry name" value="Ribonuclease Inhibitor"/>
    <property type="match status" value="1"/>
</dbReference>
<dbReference type="Proteomes" id="UP000054988">
    <property type="component" value="Unassembled WGS sequence"/>
</dbReference>
<accession>A0A0W0F4P4</accession>
<proteinExistence type="predicted"/>
<comment type="caution">
    <text evidence="1">The sequence shown here is derived from an EMBL/GenBank/DDBJ whole genome shotgun (WGS) entry which is preliminary data.</text>
</comment>
<dbReference type="InterPro" id="IPR032675">
    <property type="entry name" value="LRR_dom_sf"/>
</dbReference>